<evidence type="ECO:0000256" key="3">
    <source>
        <dbReference type="SAM" id="Phobius"/>
    </source>
</evidence>
<dbReference type="EMBL" id="JAACJP010000019">
    <property type="protein sequence ID" value="KAF5378479.1"/>
    <property type="molecule type" value="Genomic_DNA"/>
</dbReference>
<dbReference type="SUPFAM" id="SSF54637">
    <property type="entry name" value="Thioesterase/thiol ester dehydrase-isomerase"/>
    <property type="match status" value="1"/>
</dbReference>
<gene>
    <name evidence="4" type="ORF">D9615_007086</name>
</gene>
<comment type="similarity">
    <text evidence="1">Belongs to the lcsJ thioesterase family.</text>
</comment>
<comment type="caution">
    <text evidence="4">The sequence shown here is derived from an EMBL/GenBank/DDBJ whole genome shotgun (WGS) entry which is preliminary data.</text>
</comment>
<feature type="region of interest" description="Disordered" evidence="2">
    <location>
        <begin position="245"/>
        <end position="277"/>
    </location>
</feature>
<name>A0A8H5H889_9AGAR</name>
<proteinExistence type="inferred from homology"/>
<accession>A0A8H5H889</accession>
<dbReference type="Pfam" id="PF13279">
    <property type="entry name" value="4HBT_2"/>
    <property type="match status" value="1"/>
</dbReference>
<keyword evidence="3" id="KW-0812">Transmembrane</keyword>
<evidence type="ECO:0000256" key="1">
    <source>
        <dbReference type="ARBA" id="ARBA00038476"/>
    </source>
</evidence>
<keyword evidence="3" id="KW-1133">Transmembrane helix</keyword>
<dbReference type="Gene3D" id="3.10.129.10">
    <property type="entry name" value="Hotdog Thioesterase"/>
    <property type="match status" value="1"/>
</dbReference>
<feature type="region of interest" description="Disordered" evidence="2">
    <location>
        <begin position="205"/>
        <end position="231"/>
    </location>
</feature>
<feature type="compositionally biased region" description="Polar residues" evidence="2">
    <location>
        <begin position="259"/>
        <end position="277"/>
    </location>
</feature>
<evidence type="ECO:0000256" key="2">
    <source>
        <dbReference type="SAM" id="MobiDB-lite"/>
    </source>
</evidence>
<evidence type="ECO:0000313" key="4">
    <source>
        <dbReference type="EMBL" id="KAF5378479.1"/>
    </source>
</evidence>
<feature type="transmembrane region" description="Helical" evidence="3">
    <location>
        <begin position="32"/>
        <end position="52"/>
    </location>
</feature>
<dbReference type="InterPro" id="IPR051490">
    <property type="entry name" value="THEM6_lcsJ_thioesterase"/>
</dbReference>
<dbReference type="InterPro" id="IPR029069">
    <property type="entry name" value="HotDog_dom_sf"/>
</dbReference>
<dbReference type="OrthoDB" id="265761at2759"/>
<reference evidence="4 5" key="1">
    <citation type="journal article" date="2020" name="ISME J.">
        <title>Uncovering the hidden diversity of litter-decomposition mechanisms in mushroom-forming fungi.</title>
        <authorList>
            <person name="Floudas D."/>
            <person name="Bentzer J."/>
            <person name="Ahren D."/>
            <person name="Johansson T."/>
            <person name="Persson P."/>
            <person name="Tunlid A."/>
        </authorList>
    </citation>
    <scope>NUCLEOTIDE SEQUENCE [LARGE SCALE GENOMIC DNA]</scope>
    <source>
        <strain evidence="4 5">CBS 661.87</strain>
    </source>
</reference>
<feature type="transmembrane region" description="Helical" evidence="3">
    <location>
        <begin position="145"/>
        <end position="167"/>
    </location>
</feature>
<organism evidence="4 5">
    <name type="scientific">Tricholomella constricta</name>
    <dbReference type="NCBI Taxonomy" id="117010"/>
    <lineage>
        <taxon>Eukaryota</taxon>
        <taxon>Fungi</taxon>
        <taxon>Dikarya</taxon>
        <taxon>Basidiomycota</taxon>
        <taxon>Agaricomycotina</taxon>
        <taxon>Agaricomycetes</taxon>
        <taxon>Agaricomycetidae</taxon>
        <taxon>Agaricales</taxon>
        <taxon>Tricholomatineae</taxon>
        <taxon>Lyophyllaceae</taxon>
        <taxon>Tricholomella</taxon>
    </lineage>
</organism>
<dbReference type="Proteomes" id="UP000565441">
    <property type="component" value="Unassembled WGS sequence"/>
</dbReference>
<keyword evidence="3" id="KW-0472">Membrane</keyword>
<sequence length="411" mass="45270">MAAVLTPRSAKMSLERLINALRPVLAENFGVVIRYVPTLAKYLLCLLFLINVRSWPLMWHFRVFRPVFRIRLEHKLLQWRTMFMSRARKIQAEDEWLDSISPVGADPMSFSIKYNTWASIDDSDFNGHLSNSSYAKTMDSARFKAALAMFPMFFRAGGWMALAATHYNFIREIPILAPYEIRLSIGTWDQKWIYIIAKFVTKPKSKSKSKSKPAEQPTSPSSNSNSDTETSTLFTASLRTPADADAISTTGTPFPPSDTPTATSIPTNAQSQGDTPTPTITAALKAVVASLASEPEPDGAILHTISVSQCCFKVGRITVPPVLVLAVNGFSAPSPSPNAPPHWAKAKAVMSRPLGGSTRALHGLLKGGWRDMPPAERWWDQAMGGVVEERRRRALEVVQALGLGMGGVRNL</sequence>
<dbReference type="AlphaFoldDB" id="A0A8H5H889"/>
<keyword evidence="5" id="KW-1185">Reference proteome</keyword>
<feature type="compositionally biased region" description="Low complexity" evidence="2">
    <location>
        <begin position="217"/>
        <end position="231"/>
    </location>
</feature>
<protein>
    <submittedName>
        <fullName evidence="4">Uncharacterized protein</fullName>
    </submittedName>
</protein>
<dbReference type="PANTHER" id="PTHR12475:SF4">
    <property type="entry name" value="PROTEIN THEM6"/>
    <property type="match status" value="1"/>
</dbReference>
<evidence type="ECO:0000313" key="5">
    <source>
        <dbReference type="Proteomes" id="UP000565441"/>
    </source>
</evidence>
<dbReference type="PANTHER" id="PTHR12475">
    <property type="match status" value="1"/>
</dbReference>